<dbReference type="SUPFAM" id="SSF46955">
    <property type="entry name" value="Putative DNA-binding domain"/>
    <property type="match status" value="1"/>
</dbReference>
<dbReference type="InterPro" id="IPR041657">
    <property type="entry name" value="HTH_17"/>
</dbReference>
<name>A0A401W378_STREY</name>
<dbReference type="InterPro" id="IPR010093">
    <property type="entry name" value="SinI_DNA-bd"/>
</dbReference>
<protein>
    <submittedName>
        <fullName evidence="2">Excisionase</fullName>
    </submittedName>
</protein>
<dbReference type="InterPro" id="IPR009061">
    <property type="entry name" value="DNA-bd_dom_put_sf"/>
</dbReference>
<dbReference type="Proteomes" id="UP000286746">
    <property type="component" value="Unassembled WGS sequence"/>
</dbReference>
<gene>
    <name evidence="2" type="ORF">GKJPGBOP_03446</name>
</gene>
<dbReference type="AlphaFoldDB" id="A0A401W378"/>
<dbReference type="RefSeq" id="WP_125054807.1">
    <property type="nucleotide sequence ID" value="NZ_BHZD01000001.1"/>
</dbReference>
<dbReference type="Pfam" id="PF12728">
    <property type="entry name" value="HTH_17"/>
    <property type="match status" value="1"/>
</dbReference>
<keyword evidence="3" id="KW-1185">Reference proteome</keyword>
<organism evidence="2 3">
    <name type="scientific">Streptomyces paromomycinus</name>
    <name type="common">Streptomyces rimosus subsp. paromomycinus</name>
    <dbReference type="NCBI Taxonomy" id="92743"/>
    <lineage>
        <taxon>Bacteria</taxon>
        <taxon>Bacillati</taxon>
        <taxon>Actinomycetota</taxon>
        <taxon>Actinomycetes</taxon>
        <taxon>Kitasatosporales</taxon>
        <taxon>Streptomycetaceae</taxon>
        <taxon>Streptomyces</taxon>
    </lineage>
</organism>
<dbReference type="NCBIfam" id="TIGR01764">
    <property type="entry name" value="excise"/>
    <property type="match status" value="1"/>
</dbReference>
<evidence type="ECO:0000259" key="1">
    <source>
        <dbReference type="Pfam" id="PF12728"/>
    </source>
</evidence>
<evidence type="ECO:0000313" key="3">
    <source>
        <dbReference type="Proteomes" id="UP000286746"/>
    </source>
</evidence>
<feature type="domain" description="Helix-turn-helix" evidence="1">
    <location>
        <begin position="12"/>
        <end position="60"/>
    </location>
</feature>
<dbReference type="EMBL" id="BHZD01000001">
    <property type="protein sequence ID" value="GCD43764.1"/>
    <property type="molecule type" value="Genomic_DNA"/>
</dbReference>
<reference evidence="2 3" key="1">
    <citation type="submission" date="2018-11" db="EMBL/GenBank/DDBJ databases">
        <title>Whole genome sequence of Streptomyces paromomycinus NBRC 15454(T).</title>
        <authorList>
            <person name="Komaki H."/>
            <person name="Tamura T."/>
        </authorList>
    </citation>
    <scope>NUCLEOTIDE SEQUENCE [LARGE SCALE GENOMIC DNA]</scope>
    <source>
        <strain evidence="2 3">NBRC 15454</strain>
    </source>
</reference>
<dbReference type="GO" id="GO:0003677">
    <property type="term" value="F:DNA binding"/>
    <property type="evidence" value="ECO:0007669"/>
    <property type="project" value="InterPro"/>
</dbReference>
<comment type="caution">
    <text evidence="2">The sequence shown here is derived from an EMBL/GenBank/DDBJ whole genome shotgun (WGS) entry which is preliminary data.</text>
</comment>
<sequence>MSSAPTPVIPLLYTPEQAAKALGFGRSTIYALMAEGELPYVKRGRSRRIRVADLEKYAANLEIQHA</sequence>
<accession>A0A401W378</accession>
<evidence type="ECO:0000313" key="2">
    <source>
        <dbReference type="EMBL" id="GCD43764.1"/>
    </source>
</evidence>
<proteinExistence type="predicted"/>